<evidence type="ECO:0000313" key="2">
    <source>
        <dbReference type="EMBL" id="ARM86211.1"/>
    </source>
</evidence>
<feature type="signal peptide" evidence="1">
    <location>
        <begin position="1"/>
        <end position="29"/>
    </location>
</feature>
<evidence type="ECO:0000256" key="1">
    <source>
        <dbReference type="SAM" id="SignalP"/>
    </source>
</evidence>
<geneLocation type="plasmid" evidence="3">
    <name>psmr5</name>
</geneLocation>
<evidence type="ECO:0000313" key="3">
    <source>
        <dbReference type="Proteomes" id="UP000193100"/>
    </source>
</evidence>
<dbReference type="GeneID" id="77258091"/>
<dbReference type="Proteomes" id="UP000193100">
    <property type="component" value="Plasmid pSMR5"/>
</dbReference>
<reference evidence="2 3" key="1">
    <citation type="submission" date="2017-04" db="EMBL/GenBank/DDBJ databases">
        <title>Genome Sequence of Marinobacter salarius strain SMR5 Isolated from a culture of the Diatom Skeletonema marinoi.</title>
        <authorList>
            <person name="Topel M."/>
            <person name="Pinder M.I.M."/>
            <person name="Johansson O.N."/>
            <person name="Kourtchenko O."/>
            <person name="Godhe A."/>
            <person name="Clarke A.K."/>
        </authorList>
    </citation>
    <scope>NUCLEOTIDE SEQUENCE [LARGE SCALE GENOMIC DNA]</scope>
    <source>
        <strain evidence="2 3">SMR5</strain>
        <plasmid evidence="3">Plasmid psmr5</plasmid>
    </source>
</reference>
<feature type="chain" id="PRO_5013184745" evidence="1">
    <location>
        <begin position="30"/>
        <end position="367"/>
    </location>
</feature>
<keyword evidence="2" id="KW-0614">Plasmid</keyword>
<dbReference type="AlphaFoldDB" id="A0A1W6KFN4"/>
<name>A0A1W6KFN4_9GAMM</name>
<accession>A0A1W6KFN4</accession>
<keyword evidence="1" id="KW-0732">Signal</keyword>
<organism evidence="2 3">
    <name type="scientific">Marinobacter salarius</name>
    <dbReference type="NCBI Taxonomy" id="1420917"/>
    <lineage>
        <taxon>Bacteria</taxon>
        <taxon>Pseudomonadati</taxon>
        <taxon>Pseudomonadota</taxon>
        <taxon>Gammaproteobacteria</taxon>
        <taxon>Pseudomonadales</taxon>
        <taxon>Marinobacteraceae</taxon>
        <taxon>Marinobacter</taxon>
    </lineage>
</organism>
<gene>
    <name evidence="2" type="ORF">MARSALSMR5_04191</name>
</gene>
<dbReference type="EMBL" id="CP020932">
    <property type="protein sequence ID" value="ARM86211.1"/>
    <property type="molecule type" value="Genomic_DNA"/>
</dbReference>
<protein>
    <submittedName>
        <fullName evidence="2">Uncharacterized protein</fullName>
    </submittedName>
</protein>
<dbReference type="RefSeq" id="WP_085682173.1">
    <property type="nucleotide sequence ID" value="NZ_CP020932.1"/>
</dbReference>
<proteinExistence type="predicted"/>
<sequence>MTGKTKTVKASLLVTAIGAMSLASAPAQACSCIGAISGGTAQVTGLVAGGSTAIVTALQLGFDKTAAQVMASEGKVESEVVSAIEAMGKELRKTIIMQPSIEENVQQELDAKSPSRHATNECEYIQRTGDSKAADQIVDAQQDELTKAVVAYNETPSRYPDTTDAGVAFGALVGKLIRDNPDIKVAPMEVIGAPDKIGAMTPDEFQTASRALNLTLNPSPPRKVDSPSSVAEIKSNVDADLFNMRMSVAQGISQNLLSYDAPLLDLPQDSWFTTILERMSPEQFIEFTSEDRQVSYSDLLKHMATHRMKDPATVASAATKESEGLQKDLAMVKADSLAMDYELWKLERFETLLMSQLLASQTRQERK</sequence>